<keyword evidence="5" id="KW-0040">ANK repeat</keyword>
<keyword evidence="9" id="KW-1185">Reference proteome</keyword>
<gene>
    <name evidence="8" type="ORF">Pyn_39480</name>
</gene>
<dbReference type="Pfam" id="PF13962">
    <property type="entry name" value="PGG"/>
    <property type="match status" value="1"/>
</dbReference>
<evidence type="ECO:0000256" key="6">
    <source>
        <dbReference type="ARBA" id="ARBA00023136"/>
    </source>
</evidence>
<dbReference type="Proteomes" id="UP000250321">
    <property type="component" value="Unassembled WGS sequence"/>
</dbReference>
<keyword evidence="4" id="KW-1133">Transmembrane helix</keyword>
<keyword evidence="6" id="KW-0472">Membrane</keyword>
<evidence type="ECO:0000256" key="3">
    <source>
        <dbReference type="ARBA" id="ARBA00022737"/>
    </source>
</evidence>
<keyword evidence="2" id="KW-0812">Transmembrane</keyword>
<dbReference type="PANTHER" id="PTHR24186">
    <property type="entry name" value="PROTEIN PHOSPHATASE 1 REGULATORY SUBUNIT"/>
    <property type="match status" value="1"/>
</dbReference>
<sequence>MSNRYSAFLFLAQSLNSNNLIHRPDECGNTVLHLAVSTRNFRLAEYIIDKTEVDSNGRNHRGLTGYDILNREFSIMTGNQHVRYMLKRIGGKMAQELRTPNEFNLHQSEHDCRNGVANNQPMEDFTTIQADSNPSHQVTINFGNQIDSPSAPPANLHQSKLVKQRGNKKISAVRQYEIYREALQNTRNTITVVTVLIASVTFTSGINPPGGVYQEGPLKGQSKPCGWQCHSWP</sequence>
<evidence type="ECO:0000256" key="5">
    <source>
        <dbReference type="ARBA" id="ARBA00023043"/>
    </source>
</evidence>
<dbReference type="Gene3D" id="1.25.40.20">
    <property type="entry name" value="Ankyrin repeat-containing domain"/>
    <property type="match status" value="1"/>
</dbReference>
<dbReference type="InterPro" id="IPR036770">
    <property type="entry name" value="Ankyrin_rpt-contain_sf"/>
</dbReference>
<comment type="caution">
    <text evidence="8">The sequence shown here is derived from an EMBL/GenBank/DDBJ whole genome shotgun (WGS) entry which is preliminary data.</text>
</comment>
<evidence type="ECO:0000256" key="2">
    <source>
        <dbReference type="ARBA" id="ARBA00022692"/>
    </source>
</evidence>
<evidence type="ECO:0000259" key="7">
    <source>
        <dbReference type="Pfam" id="PF13962"/>
    </source>
</evidence>
<feature type="domain" description="PGG" evidence="7">
    <location>
        <begin position="181"/>
        <end position="220"/>
    </location>
</feature>
<evidence type="ECO:0000256" key="1">
    <source>
        <dbReference type="ARBA" id="ARBA00004141"/>
    </source>
</evidence>
<dbReference type="PANTHER" id="PTHR24186:SF38">
    <property type="entry name" value="ANKYRIN REPEAT FAMILY PROTEIN"/>
    <property type="match status" value="1"/>
</dbReference>
<keyword evidence="3" id="KW-0677">Repeat</keyword>
<proteinExistence type="predicted"/>
<comment type="subcellular location">
    <subcellularLocation>
        <location evidence="1">Membrane</location>
        <topology evidence="1">Multi-pass membrane protein</topology>
    </subcellularLocation>
</comment>
<evidence type="ECO:0000313" key="8">
    <source>
        <dbReference type="EMBL" id="PQQ17453.1"/>
    </source>
</evidence>
<reference evidence="8 9" key="1">
    <citation type="submission" date="2018-02" db="EMBL/GenBank/DDBJ databases">
        <title>Draft genome of wild Prunus yedoensis var. nudiflora.</title>
        <authorList>
            <person name="Baek S."/>
            <person name="Kim J.-H."/>
            <person name="Choi K."/>
            <person name="Kim G.-B."/>
            <person name="Cho A."/>
            <person name="Jang H."/>
            <person name="Shin C.-H."/>
            <person name="Yu H.-J."/>
            <person name="Mun J.-H."/>
        </authorList>
    </citation>
    <scope>NUCLEOTIDE SEQUENCE [LARGE SCALE GENOMIC DNA]</scope>
    <source>
        <strain evidence="9">cv. Jeju island</strain>
        <tissue evidence="8">Leaf</tissue>
    </source>
</reference>
<accession>A0A314ZGB5</accession>
<dbReference type="EMBL" id="PJQY01000151">
    <property type="protein sequence ID" value="PQQ17453.1"/>
    <property type="molecule type" value="Genomic_DNA"/>
</dbReference>
<dbReference type="OrthoDB" id="20872at2759"/>
<dbReference type="SUPFAM" id="SSF48403">
    <property type="entry name" value="Ankyrin repeat"/>
    <property type="match status" value="1"/>
</dbReference>
<name>A0A314ZGB5_PRUYE</name>
<dbReference type="GO" id="GO:0005886">
    <property type="term" value="C:plasma membrane"/>
    <property type="evidence" value="ECO:0007669"/>
    <property type="project" value="TreeGrafter"/>
</dbReference>
<dbReference type="STRING" id="2094558.A0A314ZGB5"/>
<dbReference type="Pfam" id="PF13857">
    <property type="entry name" value="Ank_5"/>
    <property type="match status" value="1"/>
</dbReference>
<protein>
    <submittedName>
        <fullName evidence="8">Ankyrin repeat-containing protein</fullName>
    </submittedName>
</protein>
<organism evidence="8 9">
    <name type="scientific">Prunus yedoensis var. nudiflora</name>
    <dbReference type="NCBI Taxonomy" id="2094558"/>
    <lineage>
        <taxon>Eukaryota</taxon>
        <taxon>Viridiplantae</taxon>
        <taxon>Streptophyta</taxon>
        <taxon>Embryophyta</taxon>
        <taxon>Tracheophyta</taxon>
        <taxon>Spermatophyta</taxon>
        <taxon>Magnoliopsida</taxon>
        <taxon>eudicotyledons</taxon>
        <taxon>Gunneridae</taxon>
        <taxon>Pentapetalae</taxon>
        <taxon>rosids</taxon>
        <taxon>fabids</taxon>
        <taxon>Rosales</taxon>
        <taxon>Rosaceae</taxon>
        <taxon>Amygdaloideae</taxon>
        <taxon>Amygdaleae</taxon>
        <taxon>Prunus</taxon>
    </lineage>
</organism>
<evidence type="ECO:0000313" key="9">
    <source>
        <dbReference type="Proteomes" id="UP000250321"/>
    </source>
</evidence>
<dbReference type="AlphaFoldDB" id="A0A314ZGB5"/>
<dbReference type="InterPro" id="IPR002110">
    <property type="entry name" value="Ankyrin_rpt"/>
</dbReference>
<evidence type="ECO:0000256" key="4">
    <source>
        <dbReference type="ARBA" id="ARBA00022989"/>
    </source>
</evidence>
<dbReference type="InterPro" id="IPR026961">
    <property type="entry name" value="PGG_dom"/>
</dbReference>